<evidence type="ECO:0000313" key="2">
    <source>
        <dbReference type="EMBL" id="CUM72494.1"/>
    </source>
</evidence>
<dbReference type="EMBL" id="WWSC01000006">
    <property type="protein sequence ID" value="MZK41410.1"/>
    <property type="molecule type" value="Genomic_DNA"/>
</dbReference>
<feature type="domain" description="Flavodoxin" evidence="1">
    <location>
        <begin position="1"/>
        <end position="132"/>
    </location>
</feature>
<organism evidence="2 4">
    <name type="scientific">Dorea longicatena</name>
    <dbReference type="NCBI Taxonomy" id="88431"/>
    <lineage>
        <taxon>Bacteria</taxon>
        <taxon>Bacillati</taxon>
        <taxon>Bacillota</taxon>
        <taxon>Clostridia</taxon>
        <taxon>Lachnospirales</taxon>
        <taxon>Lachnospiraceae</taxon>
        <taxon>Dorea</taxon>
    </lineage>
</organism>
<accession>A0A173R3C4</accession>
<dbReference type="InterPro" id="IPR029039">
    <property type="entry name" value="Flavoprotein-like_sf"/>
</dbReference>
<evidence type="ECO:0000313" key="3">
    <source>
        <dbReference type="EMBL" id="MZK41410.1"/>
    </source>
</evidence>
<name>A0A173R3C4_9FIRM</name>
<evidence type="ECO:0000313" key="5">
    <source>
        <dbReference type="Proteomes" id="UP000472916"/>
    </source>
</evidence>
<dbReference type="Gene3D" id="3.40.50.360">
    <property type="match status" value="1"/>
</dbReference>
<sequence length="166" mass="19085">MILYFSATGNGKYIAEQIAEKTDEKCMSIVDCICEDKYCFSNEKIFGMVVPTYFWRLPRIVAEYLGKLRIENCGYTFFLTSYGATTGEAGSMAKKIMAHNGQNFDAYYSVIMPDTWTPVFDLTNKNRVDKWLSDGKKQLKLVIGNIMSKRKGNFVDRKLYSRKPEL</sequence>
<dbReference type="SUPFAM" id="SSF52218">
    <property type="entry name" value="Flavoproteins"/>
    <property type="match status" value="1"/>
</dbReference>
<dbReference type="Proteomes" id="UP000472916">
    <property type="component" value="Unassembled WGS sequence"/>
</dbReference>
<dbReference type="RefSeq" id="WP_055213229.1">
    <property type="nucleotide sequence ID" value="NZ_CYXO01000001.1"/>
</dbReference>
<dbReference type="InterPro" id="IPR047964">
    <property type="entry name" value="EFR1-like"/>
</dbReference>
<dbReference type="Pfam" id="PF12724">
    <property type="entry name" value="Flavodoxin_5"/>
    <property type="match status" value="1"/>
</dbReference>
<evidence type="ECO:0000313" key="4">
    <source>
        <dbReference type="Proteomes" id="UP000095597"/>
    </source>
</evidence>
<reference evidence="3 5" key="2">
    <citation type="journal article" date="2019" name="Nat. Med.">
        <title>A library of human gut bacterial isolates paired with longitudinal multiomics data enables mechanistic microbiome research.</title>
        <authorList>
            <person name="Poyet M."/>
            <person name="Groussin M."/>
            <person name="Gibbons S.M."/>
            <person name="Avila-Pacheco J."/>
            <person name="Jiang X."/>
            <person name="Kearney S.M."/>
            <person name="Perrotta A.R."/>
            <person name="Berdy B."/>
            <person name="Zhao S."/>
            <person name="Lieberman T.D."/>
            <person name="Swanson P.K."/>
            <person name="Smith M."/>
            <person name="Roesemann S."/>
            <person name="Alexander J.E."/>
            <person name="Rich S.A."/>
            <person name="Livny J."/>
            <person name="Vlamakis H."/>
            <person name="Clish C."/>
            <person name="Bullock K."/>
            <person name="Deik A."/>
            <person name="Scott J."/>
            <person name="Pierce K.A."/>
            <person name="Xavier R.J."/>
            <person name="Alm E.J."/>
        </authorList>
    </citation>
    <scope>NUCLEOTIDE SEQUENCE [LARGE SCALE GENOMIC DNA]</scope>
    <source>
        <strain evidence="3 5">BIOML-A6</strain>
    </source>
</reference>
<reference evidence="2 4" key="1">
    <citation type="submission" date="2015-09" db="EMBL/GenBank/DDBJ databases">
        <authorList>
            <consortium name="Pathogen Informatics"/>
        </authorList>
    </citation>
    <scope>NUCLEOTIDE SEQUENCE [LARGE SCALE GENOMIC DNA]</scope>
    <source>
        <strain evidence="2 4">2789STDY5834961</strain>
    </source>
</reference>
<dbReference type="EMBL" id="CYXO01000001">
    <property type="protein sequence ID" value="CUM72494.1"/>
    <property type="molecule type" value="Genomic_DNA"/>
</dbReference>
<protein>
    <submittedName>
        <fullName evidence="2">Flavodoxin domain</fullName>
    </submittedName>
</protein>
<dbReference type="OrthoDB" id="9813995at2"/>
<dbReference type="InterPro" id="IPR026816">
    <property type="entry name" value="Flavodoxin_dom"/>
</dbReference>
<evidence type="ECO:0000259" key="1">
    <source>
        <dbReference type="Pfam" id="PF12724"/>
    </source>
</evidence>
<dbReference type="NCBIfam" id="NF038196">
    <property type="entry name" value="ferrodoxin_EFR1"/>
    <property type="match status" value="1"/>
</dbReference>
<gene>
    <name evidence="2" type="ORF">ERS852573_00236</name>
    <name evidence="3" type="ORF">GT528_06720</name>
</gene>
<dbReference type="Proteomes" id="UP000095597">
    <property type="component" value="Unassembled WGS sequence"/>
</dbReference>
<proteinExistence type="predicted"/>
<dbReference type="AlphaFoldDB" id="A0A173R3C4"/>